<dbReference type="Proteomes" id="UP001500736">
    <property type="component" value="Unassembled WGS sequence"/>
</dbReference>
<dbReference type="InterPro" id="IPR051474">
    <property type="entry name" value="Anti-sigma-K/W_factor"/>
</dbReference>
<evidence type="ECO:0000313" key="4">
    <source>
        <dbReference type="Proteomes" id="UP001500736"/>
    </source>
</evidence>
<dbReference type="RefSeq" id="WP_343796235.1">
    <property type="nucleotide sequence ID" value="NZ_BAAAGF010000001.1"/>
</dbReference>
<dbReference type="Pfam" id="PF10099">
    <property type="entry name" value="RskA_C"/>
    <property type="match status" value="1"/>
</dbReference>
<evidence type="ECO:0000259" key="2">
    <source>
        <dbReference type="Pfam" id="PF10099"/>
    </source>
</evidence>
<comment type="caution">
    <text evidence="3">The sequence shown here is derived from an EMBL/GenBank/DDBJ whole genome shotgun (WGS) entry which is preliminary data.</text>
</comment>
<name>A0ABP3UV73_9FLAO</name>
<dbReference type="PANTHER" id="PTHR37461">
    <property type="entry name" value="ANTI-SIGMA-K FACTOR RSKA"/>
    <property type="match status" value="1"/>
</dbReference>
<keyword evidence="1" id="KW-0472">Membrane</keyword>
<protein>
    <recommendedName>
        <fullName evidence="2">Anti-sigma K factor RskA C-terminal domain-containing protein</fullName>
    </recommendedName>
</protein>
<feature type="transmembrane region" description="Helical" evidence="1">
    <location>
        <begin position="93"/>
        <end position="116"/>
    </location>
</feature>
<dbReference type="EMBL" id="BAAAGF010000001">
    <property type="protein sequence ID" value="GAA0740027.1"/>
    <property type="molecule type" value="Genomic_DNA"/>
</dbReference>
<keyword evidence="1" id="KW-0812">Transmembrane</keyword>
<reference evidence="4" key="1">
    <citation type="journal article" date="2019" name="Int. J. Syst. Evol. Microbiol.">
        <title>The Global Catalogue of Microorganisms (GCM) 10K type strain sequencing project: providing services to taxonomists for standard genome sequencing and annotation.</title>
        <authorList>
            <consortium name="The Broad Institute Genomics Platform"/>
            <consortium name="The Broad Institute Genome Sequencing Center for Infectious Disease"/>
            <person name="Wu L."/>
            <person name="Ma J."/>
        </authorList>
    </citation>
    <scope>NUCLEOTIDE SEQUENCE [LARGE SCALE GENOMIC DNA]</scope>
    <source>
        <strain evidence="4">JCM 15976</strain>
    </source>
</reference>
<keyword evidence="4" id="KW-1185">Reference proteome</keyword>
<dbReference type="InterPro" id="IPR018764">
    <property type="entry name" value="RskA_C"/>
</dbReference>
<gene>
    <name evidence="3" type="ORF">GCM10009431_09760</name>
</gene>
<evidence type="ECO:0000256" key="1">
    <source>
        <dbReference type="SAM" id="Phobius"/>
    </source>
</evidence>
<proteinExistence type="predicted"/>
<dbReference type="PANTHER" id="PTHR37461:SF1">
    <property type="entry name" value="ANTI-SIGMA-K FACTOR RSKA"/>
    <property type="match status" value="1"/>
</dbReference>
<evidence type="ECO:0000313" key="3">
    <source>
        <dbReference type="EMBL" id="GAA0740027.1"/>
    </source>
</evidence>
<sequence length="266" mass="30034">METKLHSFLQSGLIDKYILGTATPSEITEVEHYISTYPEAEEEYMKLQDNLEILAKANAVEAPMFILDSIHEAIDEKPVISLEPKKVKSKTPWYKYSIAASIAAFIFAGAATMLYLQNQSLLKENQVVVDEIFDLRSDIEKNNSKLDDVMRQFMELNNPDTEKYVLRGNERAKDLKTVAYINAKEKTSMIDVVSLPKLPENQTYQIWAELQDKMVNLGILDVANRKLKQIPYMEDALGLSITIEPKGNQNSASAENAVAEIALKNN</sequence>
<feature type="domain" description="Anti-sigma K factor RskA C-terminal" evidence="2">
    <location>
        <begin position="113"/>
        <end position="250"/>
    </location>
</feature>
<accession>A0ABP3UV73</accession>
<keyword evidence="1" id="KW-1133">Transmembrane helix</keyword>
<organism evidence="3 4">
    <name type="scientific">Gaetbulibacter jejuensis</name>
    <dbReference type="NCBI Taxonomy" id="584607"/>
    <lineage>
        <taxon>Bacteria</taxon>
        <taxon>Pseudomonadati</taxon>
        <taxon>Bacteroidota</taxon>
        <taxon>Flavobacteriia</taxon>
        <taxon>Flavobacteriales</taxon>
        <taxon>Flavobacteriaceae</taxon>
        <taxon>Gaetbulibacter</taxon>
    </lineage>
</organism>